<accession>I2GI56</accession>
<gene>
    <name evidence="1" type="ORF">BN8_02688</name>
</gene>
<dbReference type="eggNOG" id="ENOG5033C9Y">
    <property type="taxonomic scope" value="Bacteria"/>
</dbReference>
<dbReference type="Proteomes" id="UP000009309">
    <property type="component" value="Unassembled WGS sequence"/>
</dbReference>
<dbReference type="SUPFAM" id="SSF56925">
    <property type="entry name" value="OMPA-like"/>
    <property type="match status" value="1"/>
</dbReference>
<dbReference type="Gene3D" id="2.40.160.20">
    <property type="match status" value="1"/>
</dbReference>
<dbReference type="EMBL" id="CAIT01000006">
    <property type="protein sequence ID" value="CCH53581.1"/>
    <property type="molecule type" value="Genomic_DNA"/>
</dbReference>
<dbReference type="AlphaFoldDB" id="I2GI56"/>
<dbReference type="InterPro" id="IPR011250">
    <property type="entry name" value="OMP/PagP_B-barrel"/>
</dbReference>
<proteinExistence type="predicted"/>
<dbReference type="RefSeq" id="WP_009282161.1">
    <property type="nucleotide sequence ID" value="NZ_CAIT01000006.1"/>
</dbReference>
<sequence>MKLITRSFLFGVAGLLSGHSVVGQGKLSLSLSASPTFQYSKTEQTILVPTVIIGQSATVQPVDFRAEQKAWGYAVGLQARYNLTTRFSVSTGIILNRAGYNVPTISTIPVNVPFTVIATRQRNYQIPVTINYQTSGKRLSPYVSAGGLLALPSVTIFENGAKGKFSNQNIRVHPMLAAGLAYRLSNQLSVIAQPTFAYILPQQSFSRYQNYHVGLQAQVLYTLR</sequence>
<name>I2GI56_9BACT</name>
<evidence type="ECO:0000313" key="2">
    <source>
        <dbReference type="Proteomes" id="UP000009309"/>
    </source>
</evidence>
<dbReference type="OrthoDB" id="944714at2"/>
<reference evidence="1 2" key="1">
    <citation type="journal article" date="2012" name="J. Bacteriol.">
        <title>Genome Sequence of the Filamentous Bacterium Fibrisoma limi BUZ 3T.</title>
        <authorList>
            <person name="Filippini M."/>
            <person name="Qi W."/>
            <person name="Jaenicke S."/>
            <person name="Goesmann A."/>
            <person name="Smits T.H."/>
            <person name="Bagheri H.C."/>
        </authorList>
    </citation>
    <scope>NUCLEOTIDE SEQUENCE [LARGE SCALE GENOMIC DNA]</scope>
    <source>
        <strain evidence="2">BUZ 3T</strain>
    </source>
</reference>
<organism evidence="1 2">
    <name type="scientific">Fibrisoma limi BUZ 3</name>
    <dbReference type="NCBI Taxonomy" id="1185876"/>
    <lineage>
        <taxon>Bacteria</taxon>
        <taxon>Pseudomonadati</taxon>
        <taxon>Bacteroidota</taxon>
        <taxon>Cytophagia</taxon>
        <taxon>Cytophagales</taxon>
        <taxon>Spirosomataceae</taxon>
        <taxon>Fibrisoma</taxon>
    </lineage>
</organism>
<keyword evidence="2" id="KW-1185">Reference proteome</keyword>
<protein>
    <submittedName>
        <fullName evidence="1">Uncharacterized protein</fullName>
    </submittedName>
</protein>
<dbReference type="STRING" id="1185876.BN8_02688"/>
<comment type="caution">
    <text evidence="1">The sequence shown here is derived from an EMBL/GenBank/DDBJ whole genome shotgun (WGS) entry which is preliminary data.</text>
</comment>
<evidence type="ECO:0000313" key="1">
    <source>
        <dbReference type="EMBL" id="CCH53581.1"/>
    </source>
</evidence>